<keyword evidence="1" id="KW-1133">Transmembrane helix</keyword>
<evidence type="ECO:0000313" key="2">
    <source>
        <dbReference type="EMBL" id="SOC41596.1"/>
    </source>
</evidence>
<protein>
    <submittedName>
        <fullName evidence="2">Uncharacterized protein</fullName>
    </submittedName>
</protein>
<evidence type="ECO:0000256" key="1">
    <source>
        <dbReference type="SAM" id="Phobius"/>
    </source>
</evidence>
<name>A0A285ULU4_9BACL</name>
<feature type="transmembrane region" description="Helical" evidence="1">
    <location>
        <begin position="42"/>
        <end position="64"/>
    </location>
</feature>
<proteinExistence type="predicted"/>
<keyword evidence="1" id="KW-0472">Membrane</keyword>
<dbReference type="EMBL" id="OBQC01000010">
    <property type="protein sequence ID" value="SOC41596.1"/>
    <property type="molecule type" value="Genomic_DNA"/>
</dbReference>
<feature type="transmembrane region" description="Helical" evidence="1">
    <location>
        <begin position="7"/>
        <end position="36"/>
    </location>
</feature>
<reference evidence="3" key="1">
    <citation type="submission" date="2017-08" db="EMBL/GenBank/DDBJ databases">
        <authorList>
            <person name="Varghese N."/>
            <person name="Submissions S."/>
        </authorList>
    </citation>
    <scope>NUCLEOTIDE SEQUENCE [LARGE SCALE GENOMIC DNA]</scope>
    <source>
        <strain evidence="3">JC23</strain>
    </source>
</reference>
<gene>
    <name evidence="2" type="ORF">SAMN05877842_110183</name>
</gene>
<dbReference type="Proteomes" id="UP000219252">
    <property type="component" value="Unassembled WGS sequence"/>
</dbReference>
<feature type="transmembrane region" description="Helical" evidence="1">
    <location>
        <begin position="123"/>
        <end position="142"/>
    </location>
</feature>
<organism evidence="2 3">
    <name type="scientific">Ureibacillus acetophenoni</name>
    <dbReference type="NCBI Taxonomy" id="614649"/>
    <lineage>
        <taxon>Bacteria</taxon>
        <taxon>Bacillati</taxon>
        <taxon>Bacillota</taxon>
        <taxon>Bacilli</taxon>
        <taxon>Bacillales</taxon>
        <taxon>Caryophanaceae</taxon>
        <taxon>Ureibacillus</taxon>
    </lineage>
</organism>
<dbReference type="RefSeq" id="WP_141400335.1">
    <property type="nucleotide sequence ID" value="NZ_OBQC01000010.1"/>
</dbReference>
<keyword evidence="3" id="KW-1185">Reference proteome</keyword>
<dbReference type="AlphaFoldDB" id="A0A285ULU4"/>
<accession>A0A285ULU4</accession>
<dbReference type="OrthoDB" id="8754470at2"/>
<keyword evidence="1" id="KW-0812">Transmembrane</keyword>
<feature type="transmembrane region" description="Helical" evidence="1">
    <location>
        <begin position="76"/>
        <end position="96"/>
    </location>
</feature>
<sequence length="162" mass="19279">MLLIIIAFFLGIISISYHQEVFTLFIFVGLLTMLIINKEKRFVISLLLSFLTGFVIFMVSNDFVGTMNIPEELKVILNRFFLVFIIIGIVLNHLFFNKKVSWYNEKPDWKNPIILPFHKVNTFWFWLIGMVVNVIIYLYFIIQKDIEYIHVFDKLKLSHHSN</sequence>
<evidence type="ECO:0000313" key="3">
    <source>
        <dbReference type="Proteomes" id="UP000219252"/>
    </source>
</evidence>